<dbReference type="Gene3D" id="2.60.120.560">
    <property type="entry name" value="Exo-inulinase, domain 1"/>
    <property type="match status" value="1"/>
</dbReference>
<dbReference type="Pfam" id="PF06439">
    <property type="entry name" value="3keto-disac_hyd"/>
    <property type="match status" value="1"/>
</dbReference>
<dbReference type="InterPro" id="IPR010496">
    <property type="entry name" value="AL/BT2_dom"/>
</dbReference>
<dbReference type="GO" id="GO:0016787">
    <property type="term" value="F:hydrolase activity"/>
    <property type="evidence" value="ECO:0007669"/>
    <property type="project" value="InterPro"/>
</dbReference>
<sequence length="242" mass="26197">MKIALVAIIVVLLIAVAVVLTLALTDGFDKEPTPTPTATATPTPTPMPTPTPIPTPTPTVLFSDDFSDPSSGWDTYSWEEGAVFYKNGWLHIREEASYEGSEGSYAGQHFTDFVLEVETKLVGGTDDNWHLVECRSDRSDKNYYDFGISADGYYDIVKFVNGDRIALAGPTYSTHINKGLGVTNIIHIECIGNTLSLSVNGHLLTEVTDYTFTGGDIALATDSLSGFQFTEVAFDNIVVTAP</sequence>
<gene>
    <name evidence="3" type="ORF">S01H1_16563</name>
</gene>
<comment type="caution">
    <text evidence="3">The sequence shown here is derived from an EMBL/GenBank/DDBJ whole genome shotgun (WGS) entry which is preliminary data.</text>
</comment>
<evidence type="ECO:0000256" key="1">
    <source>
        <dbReference type="SAM" id="MobiDB-lite"/>
    </source>
</evidence>
<organism evidence="3">
    <name type="scientific">marine sediment metagenome</name>
    <dbReference type="NCBI Taxonomy" id="412755"/>
    <lineage>
        <taxon>unclassified sequences</taxon>
        <taxon>metagenomes</taxon>
        <taxon>ecological metagenomes</taxon>
    </lineage>
</organism>
<protein>
    <recommendedName>
        <fullName evidence="2">3-keto-alpha-glucoside-1,2-lyase/3-keto-2-hydroxy-glucal hydratase domain-containing protein</fullName>
    </recommendedName>
</protein>
<feature type="compositionally biased region" description="Pro residues" evidence="1">
    <location>
        <begin position="43"/>
        <end position="56"/>
    </location>
</feature>
<evidence type="ECO:0000313" key="3">
    <source>
        <dbReference type="EMBL" id="GAF82852.1"/>
    </source>
</evidence>
<proteinExistence type="predicted"/>
<evidence type="ECO:0000259" key="2">
    <source>
        <dbReference type="Pfam" id="PF06439"/>
    </source>
</evidence>
<feature type="region of interest" description="Disordered" evidence="1">
    <location>
        <begin position="30"/>
        <end position="56"/>
    </location>
</feature>
<name>X0T3V3_9ZZZZ</name>
<feature type="domain" description="3-keto-alpha-glucoside-1,2-lyase/3-keto-2-hydroxy-glucal hydratase" evidence="2">
    <location>
        <begin position="71"/>
        <end position="239"/>
    </location>
</feature>
<dbReference type="AlphaFoldDB" id="X0T3V3"/>
<dbReference type="EMBL" id="BARS01008722">
    <property type="protein sequence ID" value="GAF82852.1"/>
    <property type="molecule type" value="Genomic_DNA"/>
</dbReference>
<reference evidence="3" key="1">
    <citation type="journal article" date="2014" name="Front. Microbiol.">
        <title>High frequency of phylogenetically diverse reductive dehalogenase-homologous genes in deep subseafloor sedimentary metagenomes.</title>
        <authorList>
            <person name="Kawai M."/>
            <person name="Futagami T."/>
            <person name="Toyoda A."/>
            <person name="Takaki Y."/>
            <person name="Nishi S."/>
            <person name="Hori S."/>
            <person name="Arai W."/>
            <person name="Tsubouchi T."/>
            <person name="Morono Y."/>
            <person name="Uchiyama I."/>
            <person name="Ito T."/>
            <person name="Fujiyama A."/>
            <person name="Inagaki F."/>
            <person name="Takami H."/>
        </authorList>
    </citation>
    <scope>NUCLEOTIDE SEQUENCE</scope>
    <source>
        <strain evidence="3">Expedition CK06-06</strain>
    </source>
</reference>
<accession>X0T3V3</accession>